<name>A0A699SR29_TANCI</name>
<keyword evidence="1" id="KW-0347">Helicase</keyword>
<accession>A0A699SR29</accession>
<sequence>MSEDIPYVCSMSLNLPGLHIDDSDLEDYTLYESETCLNHSSKSLTDFGLRFPPAHLMYVLTKRLQWKKQAMIVNY</sequence>
<reference evidence="1" key="1">
    <citation type="journal article" date="2019" name="Sci. Rep.">
        <title>Draft genome of Tanacetum cinerariifolium, the natural source of mosquito coil.</title>
        <authorList>
            <person name="Yamashiro T."/>
            <person name="Shiraishi A."/>
            <person name="Satake H."/>
            <person name="Nakayama K."/>
        </authorList>
    </citation>
    <scope>NUCLEOTIDE SEQUENCE</scope>
</reference>
<protein>
    <submittedName>
        <fullName evidence="1">DNA helicase</fullName>
    </submittedName>
</protein>
<keyword evidence="1" id="KW-0378">Hydrolase</keyword>
<keyword evidence="1" id="KW-0547">Nucleotide-binding</keyword>
<keyword evidence="1" id="KW-0067">ATP-binding</keyword>
<organism evidence="1">
    <name type="scientific">Tanacetum cinerariifolium</name>
    <name type="common">Dalmatian daisy</name>
    <name type="synonym">Chrysanthemum cinerariifolium</name>
    <dbReference type="NCBI Taxonomy" id="118510"/>
    <lineage>
        <taxon>Eukaryota</taxon>
        <taxon>Viridiplantae</taxon>
        <taxon>Streptophyta</taxon>
        <taxon>Embryophyta</taxon>
        <taxon>Tracheophyta</taxon>
        <taxon>Spermatophyta</taxon>
        <taxon>Magnoliopsida</taxon>
        <taxon>eudicotyledons</taxon>
        <taxon>Gunneridae</taxon>
        <taxon>Pentapetalae</taxon>
        <taxon>asterids</taxon>
        <taxon>campanulids</taxon>
        <taxon>Asterales</taxon>
        <taxon>Asteraceae</taxon>
        <taxon>Asteroideae</taxon>
        <taxon>Anthemideae</taxon>
        <taxon>Anthemidinae</taxon>
        <taxon>Tanacetum</taxon>
    </lineage>
</organism>
<proteinExistence type="predicted"/>
<evidence type="ECO:0000313" key="1">
    <source>
        <dbReference type="EMBL" id="GFC99720.1"/>
    </source>
</evidence>
<dbReference type="AlphaFoldDB" id="A0A699SR29"/>
<comment type="caution">
    <text evidence="1">The sequence shown here is derived from an EMBL/GenBank/DDBJ whole genome shotgun (WGS) entry which is preliminary data.</text>
</comment>
<dbReference type="EMBL" id="BKCJ011180308">
    <property type="protein sequence ID" value="GFC99720.1"/>
    <property type="molecule type" value="Genomic_DNA"/>
</dbReference>
<gene>
    <name evidence="1" type="ORF">Tci_871690</name>
</gene>
<dbReference type="GO" id="GO:0004386">
    <property type="term" value="F:helicase activity"/>
    <property type="evidence" value="ECO:0007669"/>
    <property type="project" value="UniProtKB-KW"/>
</dbReference>